<name>A0A8H5YF42_9HYPO</name>
<evidence type="ECO:0000313" key="3">
    <source>
        <dbReference type="EMBL" id="KAF5711453.1"/>
    </source>
</evidence>
<evidence type="ECO:0000313" key="4">
    <source>
        <dbReference type="Proteomes" id="UP000532311"/>
    </source>
</evidence>
<proteinExistence type="predicted"/>
<reference evidence="3 4" key="1">
    <citation type="submission" date="2020-05" db="EMBL/GenBank/DDBJ databases">
        <title>Identification and distribution of gene clusters putatively required for synthesis of sphingolipid metabolism inhibitors in phylogenetically diverse species of the filamentous fungus Fusarium.</title>
        <authorList>
            <person name="Kim H.-S."/>
            <person name="Busman M."/>
            <person name="Brown D.W."/>
            <person name="Divon H."/>
            <person name="Uhlig S."/>
            <person name="Proctor R.H."/>
        </authorList>
    </citation>
    <scope>NUCLEOTIDE SEQUENCE [LARGE SCALE GENOMIC DNA]</scope>
    <source>
        <strain evidence="3 4">NRRL 26131</strain>
    </source>
</reference>
<dbReference type="InterPro" id="IPR002018">
    <property type="entry name" value="CarbesteraseB"/>
</dbReference>
<dbReference type="InterPro" id="IPR029058">
    <property type="entry name" value="AB_hydrolase_fold"/>
</dbReference>
<gene>
    <name evidence="3" type="ORF">FGLOB1_4956</name>
</gene>
<dbReference type="Gene3D" id="3.40.50.1820">
    <property type="entry name" value="alpha/beta hydrolase"/>
    <property type="match status" value="1"/>
</dbReference>
<feature type="domain" description="Carboxylesterase type B" evidence="2">
    <location>
        <begin position="37"/>
        <end position="125"/>
    </location>
</feature>
<evidence type="ECO:0000259" key="2">
    <source>
        <dbReference type="Pfam" id="PF00135"/>
    </source>
</evidence>
<accession>A0A8H5YF42</accession>
<dbReference type="EMBL" id="JAAQPF010000191">
    <property type="protein sequence ID" value="KAF5711453.1"/>
    <property type="molecule type" value="Genomic_DNA"/>
</dbReference>
<dbReference type="Proteomes" id="UP000532311">
    <property type="component" value="Unassembled WGS sequence"/>
</dbReference>
<keyword evidence="4" id="KW-1185">Reference proteome</keyword>
<comment type="caution">
    <text evidence="3">The sequence shown here is derived from an EMBL/GenBank/DDBJ whole genome shotgun (WGS) entry which is preliminary data.</text>
</comment>
<dbReference type="SUPFAM" id="SSF53474">
    <property type="entry name" value="alpha/beta-Hydrolases"/>
    <property type="match status" value="1"/>
</dbReference>
<dbReference type="AlphaFoldDB" id="A0A8H5YF42"/>
<dbReference type="PANTHER" id="PTHR11559">
    <property type="entry name" value="CARBOXYLESTERASE"/>
    <property type="match status" value="1"/>
</dbReference>
<evidence type="ECO:0000256" key="1">
    <source>
        <dbReference type="SAM" id="SignalP"/>
    </source>
</evidence>
<sequence length="142" mass="15291">MGLSSMFTTTGLILAATCLVPVTAKPPQPPCPPIPHAALPQGDIQGFRDKHCNAVYLGVPFAASTGGQNRWKAPQDLPKSRSKFQATSYGATCPQAISNDAFTRQDEDCLNLNIWAPSKGKNMPVSPTLPSRILFRDITDTH</sequence>
<feature type="signal peptide" evidence="1">
    <location>
        <begin position="1"/>
        <end position="24"/>
    </location>
</feature>
<protein>
    <submittedName>
        <fullName evidence="3">Triacylglycerol lipase II</fullName>
    </submittedName>
</protein>
<feature type="chain" id="PRO_5034426228" evidence="1">
    <location>
        <begin position="25"/>
        <end position="142"/>
    </location>
</feature>
<keyword evidence="1" id="KW-0732">Signal</keyword>
<organism evidence="3 4">
    <name type="scientific">Fusarium globosum</name>
    <dbReference type="NCBI Taxonomy" id="78864"/>
    <lineage>
        <taxon>Eukaryota</taxon>
        <taxon>Fungi</taxon>
        <taxon>Dikarya</taxon>
        <taxon>Ascomycota</taxon>
        <taxon>Pezizomycotina</taxon>
        <taxon>Sordariomycetes</taxon>
        <taxon>Hypocreomycetidae</taxon>
        <taxon>Hypocreales</taxon>
        <taxon>Nectriaceae</taxon>
        <taxon>Fusarium</taxon>
        <taxon>Fusarium fujikuroi species complex</taxon>
    </lineage>
</organism>
<dbReference type="Pfam" id="PF00135">
    <property type="entry name" value="COesterase"/>
    <property type="match status" value="1"/>
</dbReference>
<dbReference type="InterPro" id="IPR050309">
    <property type="entry name" value="Type-B_Carboxylest/Lipase"/>
</dbReference>